<sequence length="117" mass="13423">MMVLNILLFQMRKMSLFYIQLLFPLFHLMHRIFLIITCFHYQAIIRGLLLLSLDDPHRKICTGISMAVASVASHDWPDEWPELLPILMKLINDQSNANAVNGSLRCLALLSADLDDN</sequence>
<evidence type="ECO:0000313" key="1">
    <source>
        <dbReference type="EMBL" id="KAI3710259.1"/>
    </source>
</evidence>
<reference evidence="1 2" key="2">
    <citation type="journal article" date="2022" name="Mol. Ecol. Resour.">
        <title>The genomes of chicory, endive, great burdock and yacon provide insights into Asteraceae paleo-polyploidization history and plant inulin production.</title>
        <authorList>
            <person name="Fan W."/>
            <person name="Wang S."/>
            <person name="Wang H."/>
            <person name="Wang A."/>
            <person name="Jiang F."/>
            <person name="Liu H."/>
            <person name="Zhao H."/>
            <person name="Xu D."/>
            <person name="Zhang Y."/>
        </authorList>
    </citation>
    <scope>NUCLEOTIDE SEQUENCE [LARGE SCALE GENOMIC DNA]</scope>
    <source>
        <strain evidence="2">cv. Punajuju</strain>
        <tissue evidence="1">Leaves</tissue>
    </source>
</reference>
<dbReference type="Proteomes" id="UP001055811">
    <property type="component" value="Linkage Group LG07"/>
</dbReference>
<comment type="caution">
    <text evidence="1">The sequence shown here is derived from an EMBL/GenBank/DDBJ whole genome shotgun (WGS) entry which is preliminary data.</text>
</comment>
<name>A0ACB9AKV7_CICIN</name>
<protein>
    <submittedName>
        <fullName evidence="1">Uncharacterized protein</fullName>
    </submittedName>
</protein>
<organism evidence="1 2">
    <name type="scientific">Cichorium intybus</name>
    <name type="common">Chicory</name>
    <dbReference type="NCBI Taxonomy" id="13427"/>
    <lineage>
        <taxon>Eukaryota</taxon>
        <taxon>Viridiplantae</taxon>
        <taxon>Streptophyta</taxon>
        <taxon>Embryophyta</taxon>
        <taxon>Tracheophyta</taxon>
        <taxon>Spermatophyta</taxon>
        <taxon>Magnoliopsida</taxon>
        <taxon>eudicotyledons</taxon>
        <taxon>Gunneridae</taxon>
        <taxon>Pentapetalae</taxon>
        <taxon>asterids</taxon>
        <taxon>campanulids</taxon>
        <taxon>Asterales</taxon>
        <taxon>Asteraceae</taxon>
        <taxon>Cichorioideae</taxon>
        <taxon>Cichorieae</taxon>
        <taxon>Cichoriinae</taxon>
        <taxon>Cichorium</taxon>
    </lineage>
</organism>
<accession>A0ACB9AKV7</accession>
<proteinExistence type="predicted"/>
<reference evidence="2" key="1">
    <citation type="journal article" date="2022" name="Mol. Ecol. Resour.">
        <title>The genomes of chicory, endive, great burdock and yacon provide insights into Asteraceae palaeo-polyploidization history and plant inulin production.</title>
        <authorList>
            <person name="Fan W."/>
            <person name="Wang S."/>
            <person name="Wang H."/>
            <person name="Wang A."/>
            <person name="Jiang F."/>
            <person name="Liu H."/>
            <person name="Zhao H."/>
            <person name="Xu D."/>
            <person name="Zhang Y."/>
        </authorList>
    </citation>
    <scope>NUCLEOTIDE SEQUENCE [LARGE SCALE GENOMIC DNA]</scope>
    <source>
        <strain evidence="2">cv. Punajuju</strain>
    </source>
</reference>
<keyword evidence="2" id="KW-1185">Reference proteome</keyword>
<dbReference type="EMBL" id="CM042015">
    <property type="protein sequence ID" value="KAI3710259.1"/>
    <property type="molecule type" value="Genomic_DNA"/>
</dbReference>
<gene>
    <name evidence="1" type="ORF">L2E82_40037</name>
</gene>
<evidence type="ECO:0000313" key="2">
    <source>
        <dbReference type="Proteomes" id="UP001055811"/>
    </source>
</evidence>